<dbReference type="EMBL" id="SACR01000004">
    <property type="protein sequence ID" value="RVU45528.1"/>
    <property type="molecule type" value="Genomic_DNA"/>
</dbReference>
<keyword evidence="7" id="KW-0175">Coiled coil</keyword>
<gene>
    <name evidence="10" type="primary">flgK</name>
    <name evidence="10" type="ORF">EOE66_15570</name>
</gene>
<dbReference type="RefSeq" id="WP_128229617.1">
    <property type="nucleotide sequence ID" value="NZ_SACR01000004.1"/>
</dbReference>
<evidence type="ECO:0000313" key="10">
    <source>
        <dbReference type="EMBL" id="RVU45528.1"/>
    </source>
</evidence>
<organism evidence="10 11">
    <name type="scientific">Rubrivivax rivuli</name>
    <dbReference type="NCBI Taxonomy" id="1862385"/>
    <lineage>
        <taxon>Bacteria</taxon>
        <taxon>Pseudomonadati</taxon>
        <taxon>Pseudomonadota</taxon>
        <taxon>Betaproteobacteria</taxon>
        <taxon>Burkholderiales</taxon>
        <taxon>Sphaerotilaceae</taxon>
        <taxon>Rubrivivax</taxon>
    </lineage>
</organism>
<dbReference type="GO" id="GO:0044780">
    <property type="term" value="P:bacterial-type flagellum assembly"/>
    <property type="evidence" value="ECO:0007669"/>
    <property type="project" value="InterPro"/>
</dbReference>
<accession>A0A437RFM1</accession>
<dbReference type="Pfam" id="PF06429">
    <property type="entry name" value="Flg_bbr_C"/>
    <property type="match status" value="1"/>
</dbReference>
<dbReference type="OrthoDB" id="9802553at2"/>
<dbReference type="Proteomes" id="UP000285575">
    <property type="component" value="Unassembled WGS sequence"/>
</dbReference>
<dbReference type="GO" id="GO:0009424">
    <property type="term" value="C:bacterial-type flagellum hook"/>
    <property type="evidence" value="ECO:0007669"/>
    <property type="project" value="InterPro"/>
</dbReference>
<dbReference type="GO" id="GO:0005198">
    <property type="term" value="F:structural molecule activity"/>
    <property type="evidence" value="ECO:0007669"/>
    <property type="project" value="InterPro"/>
</dbReference>
<dbReference type="InterPro" id="IPR010930">
    <property type="entry name" value="Flg_bb/hook_C_dom"/>
</dbReference>
<dbReference type="PANTHER" id="PTHR30033">
    <property type="entry name" value="FLAGELLAR HOOK-ASSOCIATED PROTEIN 1"/>
    <property type="match status" value="1"/>
</dbReference>
<comment type="subcellular location">
    <subcellularLocation>
        <location evidence="1">Bacterial flagellum</location>
    </subcellularLocation>
    <subcellularLocation>
        <location evidence="2">Secreted</location>
    </subcellularLocation>
</comment>
<feature type="domain" description="Flagellar hook-associated protein FlgK helical" evidence="9">
    <location>
        <begin position="94"/>
        <end position="326"/>
    </location>
</feature>
<dbReference type="InterPro" id="IPR053927">
    <property type="entry name" value="FlgK_helical"/>
</dbReference>
<evidence type="ECO:0000256" key="2">
    <source>
        <dbReference type="ARBA" id="ARBA00004613"/>
    </source>
</evidence>
<evidence type="ECO:0000259" key="9">
    <source>
        <dbReference type="Pfam" id="PF22638"/>
    </source>
</evidence>
<proteinExistence type="inferred from homology"/>
<dbReference type="PANTHER" id="PTHR30033:SF1">
    <property type="entry name" value="FLAGELLAR HOOK-ASSOCIATED PROTEIN 1"/>
    <property type="match status" value="1"/>
</dbReference>
<keyword evidence="10" id="KW-0966">Cell projection</keyword>
<keyword evidence="5" id="KW-0964">Secreted</keyword>
<dbReference type="NCBIfam" id="TIGR02492">
    <property type="entry name" value="flgK_ends"/>
    <property type="match status" value="1"/>
</dbReference>
<evidence type="ECO:0000256" key="5">
    <source>
        <dbReference type="ARBA" id="ARBA00022525"/>
    </source>
</evidence>
<dbReference type="PRINTS" id="PR01005">
    <property type="entry name" value="FLGHOOKAP1"/>
</dbReference>
<dbReference type="SUPFAM" id="SSF64518">
    <property type="entry name" value="Phase 1 flagellin"/>
    <property type="match status" value="1"/>
</dbReference>
<sequence length="649" mass="67619">MGSSPLMSLGVRAMAANYAALQTTGHNIANANMPGYSRQSTVLATSQGQFTGAGFFGRGVDVVSVTRSHNEFLTRETANAASLSAMDAARLGQLKRLENVFQTGESGLGYAVTEVFNAMVDLSSRPTDLATRQVVLARATDMAARFSEAGTTLDQTQAEVTADLKTSVSEVNQLTQAIADANQRVASLRGLGQPANDVLDERDRLIGQLSEKLRVTRIEADDGTVGLFIGGGQRLVLAGQATQLVVVPNDVDPSRSALALREGTGTLRRIDDSGLGGGSMAGLIRFQNVDLATARNLVGQLAAAVGGALNDQQTRGLSLQQPMGQNPAQPLFAMGPQRALAQEGNLRDVNTGLPIGNVTLSIVDARALEASDYDLRESASVPGSWSLTRLSDGLERTVNSGDVVDGVRIDISNAQPGDRYLLQPVARMANGMRNLLTSPLDLAAASPLLATGVSGNTGTGAPGDLVVTASPQPFPGTPETLQFFRLAVPVNGNDFEYVSSITGVATPWRTGQPVVGANGYTLQINGVPADTDSFLVEPTPAASLASNNGNARAMLALRDALIVGGRTVSDSWSQSLADIGVRVQSAASSASISAAVASQSEQARSSQDGVNLDEEAARLIQFQQSYQAAAKVLQVAQSLFDTLLNAAGQ</sequence>
<keyword evidence="10" id="KW-0969">Cilium</keyword>
<evidence type="ECO:0000256" key="3">
    <source>
        <dbReference type="ARBA" id="ARBA00009677"/>
    </source>
</evidence>
<dbReference type="InterPro" id="IPR002371">
    <property type="entry name" value="FlgK"/>
</dbReference>
<dbReference type="Pfam" id="PF22638">
    <property type="entry name" value="FlgK_D1"/>
    <property type="match status" value="1"/>
</dbReference>
<feature type="coiled-coil region" evidence="7">
    <location>
        <begin position="164"/>
        <end position="191"/>
    </location>
</feature>
<evidence type="ECO:0000313" key="11">
    <source>
        <dbReference type="Proteomes" id="UP000285575"/>
    </source>
</evidence>
<evidence type="ECO:0000259" key="8">
    <source>
        <dbReference type="Pfam" id="PF06429"/>
    </source>
</evidence>
<name>A0A437RFM1_9BURK</name>
<comment type="caution">
    <text evidence="10">The sequence shown here is derived from an EMBL/GenBank/DDBJ whole genome shotgun (WGS) entry which is preliminary data.</text>
</comment>
<evidence type="ECO:0000256" key="7">
    <source>
        <dbReference type="SAM" id="Coils"/>
    </source>
</evidence>
<dbReference type="AlphaFoldDB" id="A0A437RFM1"/>
<evidence type="ECO:0000256" key="4">
    <source>
        <dbReference type="ARBA" id="ARBA00016244"/>
    </source>
</evidence>
<protein>
    <recommendedName>
        <fullName evidence="4">Flagellar hook-associated protein 1</fullName>
    </recommendedName>
</protein>
<keyword evidence="11" id="KW-1185">Reference proteome</keyword>
<comment type="similarity">
    <text evidence="3">Belongs to the flagella basal body rod proteins family.</text>
</comment>
<reference evidence="10 11" key="1">
    <citation type="submission" date="2019-01" db="EMBL/GenBank/DDBJ databases">
        <authorList>
            <person name="Chen W.-M."/>
        </authorList>
    </citation>
    <scope>NUCLEOTIDE SEQUENCE [LARGE SCALE GENOMIC DNA]</scope>
    <source>
        <strain evidence="10 11">KYPY4</strain>
    </source>
</reference>
<keyword evidence="6" id="KW-0975">Bacterial flagellum</keyword>
<feature type="domain" description="Flagellar basal-body/hook protein C-terminal" evidence="8">
    <location>
        <begin position="608"/>
        <end position="645"/>
    </location>
</feature>
<evidence type="ECO:0000256" key="6">
    <source>
        <dbReference type="ARBA" id="ARBA00023143"/>
    </source>
</evidence>
<dbReference type="GO" id="GO:0005576">
    <property type="term" value="C:extracellular region"/>
    <property type="evidence" value="ECO:0007669"/>
    <property type="project" value="UniProtKB-SubCell"/>
</dbReference>
<evidence type="ECO:0000256" key="1">
    <source>
        <dbReference type="ARBA" id="ARBA00004365"/>
    </source>
</evidence>
<keyword evidence="10" id="KW-0282">Flagellum</keyword>